<evidence type="ECO:0000256" key="1">
    <source>
        <dbReference type="ARBA" id="ARBA00004651"/>
    </source>
</evidence>
<dbReference type="InterPro" id="IPR004563">
    <property type="entry name" value="Apolipo_AcylTrfase"/>
</dbReference>
<evidence type="ECO:0000256" key="2">
    <source>
        <dbReference type="ARBA" id="ARBA00022475"/>
    </source>
</evidence>
<feature type="transmembrane region" description="Helical" evidence="9">
    <location>
        <begin position="208"/>
        <end position="233"/>
    </location>
</feature>
<feature type="compositionally biased region" description="Low complexity" evidence="8">
    <location>
        <begin position="1"/>
        <end position="14"/>
    </location>
</feature>
<feature type="transmembrane region" description="Helical" evidence="9">
    <location>
        <begin position="110"/>
        <end position="130"/>
    </location>
</feature>
<sequence>MPATRRSTRSTPARSRSRSPAKKTKKETVTSSPPPPTPPVETTTTTNTNTTNTNTNTNTDIYLHLTLAAVAVGMTQGGTPVSVAPFIINYSLLNAYQKIIPHTTLTPKKVYGLSSFLAGCAVAAVMADSLPLKGPAVPLLCGYIGLMLSTPFYLSHITATKLELKSGLAFELLLPIFSTAVEYCHSRIFPYGSYGILPYCQYGNLPVMQLASIGGVWLIEFFVSYVSSCVVIVMKENSTVSSTSSKGTLRRLVFVLAAVYAYGGMRLRFLSWEGAPNAVNTRVMKIAGVWVPNTMVIREELLRHHLGHIMDGKSGPGEADSDFEGPAWQAIVEKSLADYDSFVSRISTEAAAGANVVMLPELALTTFQGPGVTDERVSTEALLAKLAQAATDNNVFVGTGIGYNEPFKRVDDLSKFTETVLEKENGMMGYESNRFLLFSPRPVSKDVFDEVLNGAQSHPNVALDYRKQNPVPIIEGPFALPGNSTIPIADVDFFGDGETVKTASVICFDMEHPWHTQQLGKTSSIILNPSYDWPGLNPYHARIVAFRAIETGTSVFHHCLAGTTIAVDYLGNVQATGDYFSKNGNGGQASCVPLDPDTICNAPVHSTQLPLRGVRTVYGYVNDAVAWGSVVVAMRMLLF</sequence>
<name>A0A9W7C445_9STRA</name>
<keyword evidence="2" id="KW-1003">Cell membrane</keyword>
<keyword evidence="5 9" id="KW-1133">Transmembrane helix</keyword>
<evidence type="ECO:0000256" key="7">
    <source>
        <dbReference type="ARBA" id="ARBA00023315"/>
    </source>
</evidence>
<dbReference type="GO" id="GO:0042158">
    <property type="term" value="P:lipoprotein biosynthetic process"/>
    <property type="evidence" value="ECO:0007669"/>
    <property type="project" value="InterPro"/>
</dbReference>
<evidence type="ECO:0000313" key="13">
    <source>
        <dbReference type="Proteomes" id="UP001165160"/>
    </source>
</evidence>
<evidence type="ECO:0000313" key="12">
    <source>
        <dbReference type="EMBL" id="GMH99330.1"/>
    </source>
</evidence>
<reference evidence="13" key="1">
    <citation type="journal article" date="2023" name="Commun. Biol.">
        <title>Genome analysis of Parmales, the sister group of diatoms, reveals the evolutionary specialization of diatoms from phago-mixotrophs to photoautotrophs.</title>
        <authorList>
            <person name="Ban H."/>
            <person name="Sato S."/>
            <person name="Yoshikawa S."/>
            <person name="Yamada K."/>
            <person name="Nakamura Y."/>
            <person name="Ichinomiya M."/>
            <person name="Sato N."/>
            <person name="Blanc-Mathieu R."/>
            <person name="Endo H."/>
            <person name="Kuwata A."/>
            <person name="Ogata H."/>
        </authorList>
    </citation>
    <scope>NUCLEOTIDE SEQUENCE [LARGE SCALE GENOMIC DNA]</scope>
    <source>
        <strain evidence="13">NIES 3699</strain>
    </source>
</reference>
<evidence type="ECO:0000256" key="3">
    <source>
        <dbReference type="ARBA" id="ARBA00022679"/>
    </source>
</evidence>
<feature type="region of interest" description="Disordered" evidence="8">
    <location>
        <begin position="1"/>
        <end position="57"/>
    </location>
</feature>
<accession>A0A9W7C445</accession>
<feature type="transmembrane region" description="Helical" evidence="9">
    <location>
        <begin position="136"/>
        <end position="155"/>
    </location>
</feature>
<evidence type="ECO:0000259" key="11">
    <source>
        <dbReference type="Pfam" id="PF20154"/>
    </source>
</evidence>
<feature type="transmembrane region" description="Helical" evidence="9">
    <location>
        <begin position="253"/>
        <end position="272"/>
    </location>
</feature>
<gene>
    <name evidence="12" type="ORF">TrVE_jg13333</name>
</gene>
<dbReference type="Pfam" id="PF00795">
    <property type="entry name" value="CN_hydrolase"/>
    <property type="match status" value="1"/>
</dbReference>
<evidence type="ECO:0000256" key="4">
    <source>
        <dbReference type="ARBA" id="ARBA00022692"/>
    </source>
</evidence>
<dbReference type="PANTHER" id="PTHR38686">
    <property type="entry name" value="APOLIPOPROTEIN N-ACYLTRANSFERASE"/>
    <property type="match status" value="1"/>
</dbReference>
<dbReference type="InterPro" id="IPR003010">
    <property type="entry name" value="C-N_Hydrolase"/>
</dbReference>
<dbReference type="Gene3D" id="3.60.110.10">
    <property type="entry name" value="Carbon-nitrogen hydrolase"/>
    <property type="match status" value="1"/>
</dbReference>
<dbReference type="Proteomes" id="UP001165160">
    <property type="component" value="Unassembled WGS sequence"/>
</dbReference>
<feature type="compositionally biased region" description="Low complexity" evidence="8">
    <location>
        <begin position="40"/>
        <end position="57"/>
    </location>
</feature>
<dbReference type="InterPro" id="IPR045378">
    <property type="entry name" value="LNT_N"/>
</dbReference>
<dbReference type="GO" id="GO:0005886">
    <property type="term" value="C:plasma membrane"/>
    <property type="evidence" value="ECO:0007669"/>
    <property type="project" value="UniProtKB-SubCell"/>
</dbReference>
<comment type="caution">
    <text evidence="12">The sequence shown here is derived from an EMBL/GenBank/DDBJ whole genome shotgun (WGS) entry which is preliminary data.</text>
</comment>
<keyword evidence="3" id="KW-0808">Transferase</keyword>
<dbReference type="SUPFAM" id="SSF56317">
    <property type="entry name" value="Carbon-nitrogen hydrolase"/>
    <property type="match status" value="1"/>
</dbReference>
<dbReference type="EMBL" id="BRXX01000233">
    <property type="protein sequence ID" value="GMH99330.1"/>
    <property type="molecule type" value="Genomic_DNA"/>
</dbReference>
<evidence type="ECO:0000256" key="6">
    <source>
        <dbReference type="ARBA" id="ARBA00023136"/>
    </source>
</evidence>
<protein>
    <recommendedName>
        <fullName evidence="14">CN hydrolase domain-containing protein</fullName>
    </recommendedName>
</protein>
<dbReference type="AlphaFoldDB" id="A0A9W7C445"/>
<evidence type="ECO:0000256" key="9">
    <source>
        <dbReference type="SAM" id="Phobius"/>
    </source>
</evidence>
<keyword evidence="7" id="KW-0012">Acyltransferase</keyword>
<feature type="transmembrane region" description="Helical" evidence="9">
    <location>
        <begin position="167"/>
        <end position="188"/>
    </location>
</feature>
<dbReference type="GO" id="GO:0016410">
    <property type="term" value="F:N-acyltransferase activity"/>
    <property type="evidence" value="ECO:0007669"/>
    <property type="project" value="InterPro"/>
</dbReference>
<keyword evidence="6 9" id="KW-0472">Membrane</keyword>
<feature type="domain" description="Apolipoprotein N-acyltransferase N-terminal" evidence="11">
    <location>
        <begin position="110"/>
        <end position="228"/>
    </location>
</feature>
<proteinExistence type="predicted"/>
<evidence type="ECO:0000259" key="10">
    <source>
        <dbReference type="Pfam" id="PF00795"/>
    </source>
</evidence>
<comment type="subcellular location">
    <subcellularLocation>
        <location evidence="1">Cell membrane</location>
        <topology evidence="1">Multi-pass membrane protein</topology>
    </subcellularLocation>
</comment>
<feature type="domain" description="CN hydrolase" evidence="10">
    <location>
        <begin position="349"/>
        <end position="573"/>
    </location>
</feature>
<feature type="compositionally biased region" description="Basic residues" evidence="8">
    <location>
        <begin position="15"/>
        <end position="25"/>
    </location>
</feature>
<dbReference type="PANTHER" id="PTHR38686:SF1">
    <property type="entry name" value="APOLIPOPROTEIN N-ACYLTRANSFERASE"/>
    <property type="match status" value="1"/>
</dbReference>
<evidence type="ECO:0000256" key="8">
    <source>
        <dbReference type="SAM" id="MobiDB-lite"/>
    </source>
</evidence>
<keyword evidence="13" id="KW-1185">Reference proteome</keyword>
<evidence type="ECO:0000256" key="5">
    <source>
        <dbReference type="ARBA" id="ARBA00022989"/>
    </source>
</evidence>
<dbReference type="InterPro" id="IPR036526">
    <property type="entry name" value="C-N_Hydrolase_sf"/>
</dbReference>
<dbReference type="Pfam" id="PF20154">
    <property type="entry name" value="LNT_N"/>
    <property type="match status" value="1"/>
</dbReference>
<organism evidence="12 13">
    <name type="scientific">Triparma verrucosa</name>
    <dbReference type="NCBI Taxonomy" id="1606542"/>
    <lineage>
        <taxon>Eukaryota</taxon>
        <taxon>Sar</taxon>
        <taxon>Stramenopiles</taxon>
        <taxon>Ochrophyta</taxon>
        <taxon>Bolidophyceae</taxon>
        <taxon>Parmales</taxon>
        <taxon>Triparmaceae</taxon>
        <taxon>Triparma</taxon>
    </lineage>
</organism>
<keyword evidence="4 9" id="KW-0812">Transmembrane</keyword>
<evidence type="ECO:0008006" key="14">
    <source>
        <dbReference type="Google" id="ProtNLM"/>
    </source>
</evidence>